<organism evidence="1 2">
    <name type="scientific">Tritrichomonas musculus</name>
    <dbReference type="NCBI Taxonomy" id="1915356"/>
    <lineage>
        <taxon>Eukaryota</taxon>
        <taxon>Metamonada</taxon>
        <taxon>Parabasalia</taxon>
        <taxon>Tritrichomonadida</taxon>
        <taxon>Tritrichomonadidae</taxon>
        <taxon>Tritrichomonas</taxon>
    </lineage>
</organism>
<reference evidence="1 2" key="1">
    <citation type="submission" date="2024-04" db="EMBL/GenBank/DDBJ databases">
        <title>Tritrichomonas musculus Genome.</title>
        <authorList>
            <person name="Alves-Ferreira E."/>
            <person name="Grigg M."/>
            <person name="Lorenzi H."/>
            <person name="Galac M."/>
        </authorList>
    </citation>
    <scope>NUCLEOTIDE SEQUENCE [LARGE SCALE GENOMIC DNA]</scope>
    <source>
        <strain evidence="1 2">EAF2021</strain>
    </source>
</reference>
<evidence type="ECO:0000313" key="2">
    <source>
        <dbReference type="Proteomes" id="UP001470230"/>
    </source>
</evidence>
<accession>A0ABR2IQH2</accession>
<evidence type="ECO:0008006" key="3">
    <source>
        <dbReference type="Google" id="ProtNLM"/>
    </source>
</evidence>
<dbReference type="Proteomes" id="UP001470230">
    <property type="component" value="Unassembled WGS sequence"/>
</dbReference>
<dbReference type="EMBL" id="JAPFFF010000015">
    <property type="protein sequence ID" value="KAK8867169.1"/>
    <property type="molecule type" value="Genomic_DNA"/>
</dbReference>
<gene>
    <name evidence="1" type="ORF">M9Y10_010145</name>
</gene>
<name>A0ABR2IQH2_9EUKA</name>
<proteinExistence type="predicted"/>
<comment type="caution">
    <text evidence="1">The sequence shown here is derived from an EMBL/GenBank/DDBJ whole genome shotgun (WGS) entry which is preliminary data.</text>
</comment>
<keyword evidence="2" id="KW-1185">Reference proteome</keyword>
<evidence type="ECO:0000313" key="1">
    <source>
        <dbReference type="EMBL" id="KAK8867169.1"/>
    </source>
</evidence>
<sequence length="250" mass="29081">MENSYLSSFDDIFISQPEDVIFSDHTEDDTLGFYNAQEDANVLHLDSDSPTPTPQINFVFYCDDDVISTPLSSTIPQSLQENISPTSIQRSENNFMESNLPALQKEEQDASIQQQSRLFLNDKESYTFVECVSCQLPFQTSIYAQQTKVSRSIKYGKGKEVDRLKENPYYNIPFKDCEVLKLIGHQGKNQIIFNQLGKDYNMHFYNEILYGNLPKFGRNERRNLGLAVWFFEKLLQIIKPWLIEKMNTFF</sequence>
<protein>
    <recommendedName>
        <fullName evidence="3">PiggyBac transposable element-derived protein domain-containing protein</fullName>
    </recommendedName>
</protein>